<keyword evidence="2" id="KW-1185">Reference proteome</keyword>
<sequence>PGRSYLYLSSLGRSEQRQKAQVVRLQLEFDWVMGKNGWRPKAPLQRRRGHTRGITRPEICFCMEVNECRIWSTKNMALKTHQDLEQAEGSCKSGTSLCPVNPHMLPNNLFSAIIQSSKAAQNQS</sequence>
<evidence type="ECO:0000313" key="1">
    <source>
        <dbReference type="EMBL" id="KAK6318377.1"/>
    </source>
</evidence>
<feature type="non-terminal residue" evidence="1">
    <location>
        <position position="1"/>
    </location>
</feature>
<gene>
    <name evidence="1" type="ORF">J4Q44_G00116680</name>
</gene>
<evidence type="ECO:0000313" key="2">
    <source>
        <dbReference type="Proteomes" id="UP001356427"/>
    </source>
</evidence>
<organism evidence="1 2">
    <name type="scientific">Coregonus suidteri</name>
    <dbReference type="NCBI Taxonomy" id="861788"/>
    <lineage>
        <taxon>Eukaryota</taxon>
        <taxon>Metazoa</taxon>
        <taxon>Chordata</taxon>
        <taxon>Craniata</taxon>
        <taxon>Vertebrata</taxon>
        <taxon>Euteleostomi</taxon>
        <taxon>Actinopterygii</taxon>
        <taxon>Neopterygii</taxon>
        <taxon>Teleostei</taxon>
        <taxon>Protacanthopterygii</taxon>
        <taxon>Salmoniformes</taxon>
        <taxon>Salmonidae</taxon>
        <taxon>Coregoninae</taxon>
        <taxon>Coregonus</taxon>
    </lineage>
</organism>
<protein>
    <submittedName>
        <fullName evidence="1">Uncharacterized protein</fullName>
    </submittedName>
</protein>
<accession>A0AAN8LZM9</accession>
<name>A0AAN8LZM9_9TELE</name>
<dbReference type="EMBL" id="JAGTTL010000009">
    <property type="protein sequence ID" value="KAK6318377.1"/>
    <property type="molecule type" value="Genomic_DNA"/>
</dbReference>
<comment type="caution">
    <text evidence="1">The sequence shown here is derived from an EMBL/GenBank/DDBJ whole genome shotgun (WGS) entry which is preliminary data.</text>
</comment>
<dbReference type="Proteomes" id="UP001356427">
    <property type="component" value="Unassembled WGS sequence"/>
</dbReference>
<dbReference type="AlphaFoldDB" id="A0AAN8LZM9"/>
<proteinExistence type="predicted"/>
<reference evidence="1 2" key="1">
    <citation type="submission" date="2021-04" db="EMBL/GenBank/DDBJ databases">
        <authorList>
            <person name="De Guttry C."/>
            <person name="Zahm M."/>
            <person name="Klopp C."/>
            <person name="Cabau C."/>
            <person name="Louis A."/>
            <person name="Berthelot C."/>
            <person name="Parey E."/>
            <person name="Roest Crollius H."/>
            <person name="Montfort J."/>
            <person name="Robinson-Rechavi M."/>
            <person name="Bucao C."/>
            <person name="Bouchez O."/>
            <person name="Gislard M."/>
            <person name="Lluch J."/>
            <person name="Milhes M."/>
            <person name="Lampietro C."/>
            <person name="Lopez Roques C."/>
            <person name="Donnadieu C."/>
            <person name="Braasch I."/>
            <person name="Desvignes T."/>
            <person name="Postlethwait J."/>
            <person name="Bobe J."/>
            <person name="Wedekind C."/>
            <person name="Guiguen Y."/>
        </authorList>
    </citation>
    <scope>NUCLEOTIDE SEQUENCE [LARGE SCALE GENOMIC DNA]</scope>
    <source>
        <strain evidence="1">Cs_M1</strain>
        <tissue evidence="1">Blood</tissue>
    </source>
</reference>